<name>A0A8H6F7J5_9LECA</name>
<organism evidence="2 3">
    <name type="scientific">Letharia lupina</name>
    <dbReference type="NCBI Taxonomy" id="560253"/>
    <lineage>
        <taxon>Eukaryota</taxon>
        <taxon>Fungi</taxon>
        <taxon>Dikarya</taxon>
        <taxon>Ascomycota</taxon>
        <taxon>Pezizomycotina</taxon>
        <taxon>Lecanoromycetes</taxon>
        <taxon>OSLEUM clade</taxon>
        <taxon>Lecanoromycetidae</taxon>
        <taxon>Lecanorales</taxon>
        <taxon>Lecanorineae</taxon>
        <taxon>Parmeliaceae</taxon>
        <taxon>Letharia</taxon>
    </lineage>
</organism>
<reference evidence="2 3" key="1">
    <citation type="journal article" date="2020" name="Genomics">
        <title>Complete, high-quality genomes from long-read metagenomic sequencing of two wolf lichen thalli reveals enigmatic genome architecture.</title>
        <authorList>
            <person name="McKenzie S.K."/>
            <person name="Walston R.F."/>
            <person name="Allen J.L."/>
        </authorList>
    </citation>
    <scope>NUCLEOTIDE SEQUENCE [LARGE SCALE GENOMIC DNA]</scope>
    <source>
        <strain evidence="2">WasteWater1</strain>
    </source>
</reference>
<keyword evidence="3" id="KW-1185">Reference proteome</keyword>
<dbReference type="EMBL" id="JACCJB010000023">
    <property type="protein sequence ID" value="KAF6218135.1"/>
    <property type="molecule type" value="Genomic_DNA"/>
</dbReference>
<sequence length="194" mass="21332">MSDTMTRQDIHGGPGVAVLSQRTLVGELLMKVPKTPLRDVSQGGRGCHEDSSDKNRRTDISSNTSKPPGNHARLKQRISRLNHLRRTRVAGRRRYQQQRLHEATPVVAQDAPRQRHVVRSAGVPFRECGLRVRFADVVEYVAAAAGAEVAAVARAVALDAEDVGGGVAGWVGDVAGEEWGRECLWEWRGIVERD</sequence>
<comment type="caution">
    <text evidence="2">The sequence shown here is derived from an EMBL/GenBank/DDBJ whole genome shotgun (WGS) entry which is preliminary data.</text>
</comment>
<dbReference type="GeneID" id="59334498"/>
<proteinExistence type="predicted"/>
<evidence type="ECO:0000313" key="2">
    <source>
        <dbReference type="EMBL" id="KAF6218135.1"/>
    </source>
</evidence>
<dbReference type="Proteomes" id="UP000593566">
    <property type="component" value="Unassembled WGS sequence"/>
</dbReference>
<feature type="compositionally biased region" description="Basic and acidic residues" evidence="1">
    <location>
        <begin position="46"/>
        <end position="59"/>
    </location>
</feature>
<evidence type="ECO:0000256" key="1">
    <source>
        <dbReference type="SAM" id="MobiDB-lite"/>
    </source>
</evidence>
<accession>A0A8H6F7J5</accession>
<protein>
    <submittedName>
        <fullName evidence="2">Uncharacterized protein</fullName>
    </submittedName>
</protein>
<evidence type="ECO:0000313" key="3">
    <source>
        <dbReference type="Proteomes" id="UP000593566"/>
    </source>
</evidence>
<dbReference type="RefSeq" id="XP_037147570.1">
    <property type="nucleotide sequence ID" value="XM_037296996.1"/>
</dbReference>
<gene>
    <name evidence="2" type="ORF">HO133_006094</name>
</gene>
<feature type="region of interest" description="Disordered" evidence="1">
    <location>
        <begin position="35"/>
        <end position="71"/>
    </location>
</feature>
<dbReference type="AlphaFoldDB" id="A0A8H6F7J5"/>